<dbReference type="InterPro" id="IPR029030">
    <property type="entry name" value="Caspase-like_dom_sf"/>
</dbReference>
<dbReference type="PANTHER" id="PTHR48104:SF30">
    <property type="entry name" value="METACASPASE-1"/>
    <property type="match status" value="1"/>
</dbReference>
<dbReference type="Proteomes" id="UP000198589">
    <property type="component" value="Unassembled WGS sequence"/>
</dbReference>
<dbReference type="InterPro" id="IPR050452">
    <property type="entry name" value="Metacaspase"/>
</dbReference>
<proteinExistence type="predicted"/>
<evidence type="ECO:0000313" key="4">
    <source>
        <dbReference type="Proteomes" id="UP000198589"/>
    </source>
</evidence>
<evidence type="ECO:0000313" key="3">
    <source>
        <dbReference type="EMBL" id="SFE82359.1"/>
    </source>
</evidence>
<name>A0A1I2DPK0_9ACTN</name>
<evidence type="ECO:0000256" key="1">
    <source>
        <dbReference type="SAM" id="MobiDB-lite"/>
    </source>
</evidence>
<dbReference type="AlphaFoldDB" id="A0A1I2DPK0"/>
<dbReference type="Pfam" id="PF00656">
    <property type="entry name" value="Peptidase_C14"/>
    <property type="match status" value="1"/>
</dbReference>
<dbReference type="RefSeq" id="WP_139228837.1">
    <property type="nucleotide sequence ID" value="NZ_FOND01000006.1"/>
</dbReference>
<protein>
    <submittedName>
        <fullName evidence="3">Caspase domain-containing protein</fullName>
    </submittedName>
</protein>
<dbReference type="PANTHER" id="PTHR48104">
    <property type="entry name" value="METACASPASE-4"/>
    <property type="match status" value="1"/>
</dbReference>
<dbReference type="STRING" id="1798228.SAMN05216574_10670"/>
<keyword evidence="4" id="KW-1185">Reference proteome</keyword>
<feature type="domain" description="Peptidase C14 caspase" evidence="2">
    <location>
        <begin position="4"/>
        <end position="280"/>
    </location>
</feature>
<feature type="compositionally biased region" description="Low complexity" evidence="1">
    <location>
        <begin position="337"/>
        <end position="349"/>
    </location>
</feature>
<dbReference type="Gene3D" id="3.40.50.1460">
    <property type="match status" value="1"/>
</dbReference>
<dbReference type="InterPro" id="IPR011600">
    <property type="entry name" value="Pept_C14_caspase"/>
</dbReference>
<dbReference type="GO" id="GO:0005737">
    <property type="term" value="C:cytoplasm"/>
    <property type="evidence" value="ECO:0007669"/>
    <property type="project" value="TreeGrafter"/>
</dbReference>
<sequence length="423" mass="44006">MALRALLVGIDDYADPRNNLNSCLADVADLKSRLEQRYGFPADGIRTLQDAEATIQNVRTELDRLFQGATSDDRLVFMYSGHGFQMPENGSLTEVLVLRDGFFKDDELSDRARSVPPGILTVVLDSCFSGGMQKFFITGQGAEVVRGKVWAPDDSQAAAVNKALLEGALARMEPFGSAAITDSVAAAEEKGFVDTSDAAGKTKAAGDEQGQLQLNGLLMSACRENETASAKRSDTDGLSAFSFALREATSLLGSGGTPAQLHEQAGKRLEQMGFQQRPLLFDPPSAPGMSARSIFLGEGGASSTPAAGTTGGGDLSSVIADAIRRAMATMGKDKTMTAPTATAPATATPGAGDQADEKFVSALGSVLEGLIPMITPTIRELIGDGQQKSGGAGTAPAGEVDEKIWGALGSILSSVAVPLIQQV</sequence>
<reference evidence="4" key="1">
    <citation type="submission" date="2016-10" db="EMBL/GenBank/DDBJ databases">
        <authorList>
            <person name="Varghese N."/>
            <person name="Submissions S."/>
        </authorList>
    </citation>
    <scope>NUCLEOTIDE SEQUENCE [LARGE SCALE GENOMIC DNA]</scope>
    <source>
        <strain evidence="4">DSM 46838</strain>
    </source>
</reference>
<organism evidence="3 4">
    <name type="scientific">Blastococcus tunisiensis</name>
    <dbReference type="NCBI Taxonomy" id="1798228"/>
    <lineage>
        <taxon>Bacteria</taxon>
        <taxon>Bacillati</taxon>
        <taxon>Actinomycetota</taxon>
        <taxon>Actinomycetes</taxon>
        <taxon>Geodermatophilales</taxon>
        <taxon>Geodermatophilaceae</taxon>
        <taxon>Blastococcus</taxon>
    </lineage>
</organism>
<evidence type="ECO:0000259" key="2">
    <source>
        <dbReference type="Pfam" id="PF00656"/>
    </source>
</evidence>
<accession>A0A1I2DPK0</accession>
<dbReference type="EMBL" id="FOND01000006">
    <property type="protein sequence ID" value="SFE82359.1"/>
    <property type="molecule type" value="Genomic_DNA"/>
</dbReference>
<dbReference type="OrthoDB" id="8447555at2"/>
<dbReference type="GO" id="GO:0004197">
    <property type="term" value="F:cysteine-type endopeptidase activity"/>
    <property type="evidence" value="ECO:0007669"/>
    <property type="project" value="InterPro"/>
</dbReference>
<dbReference type="GO" id="GO:0006508">
    <property type="term" value="P:proteolysis"/>
    <property type="evidence" value="ECO:0007669"/>
    <property type="project" value="InterPro"/>
</dbReference>
<gene>
    <name evidence="3" type="ORF">SAMN05216574_10670</name>
</gene>
<feature type="non-terminal residue" evidence="3">
    <location>
        <position position="423"/>
    </location>
</feature>
<dbReference type="SUPFAM" id="SSF52129">
    <property type="entry name" value="Caspase-like"/>
    <property type="match status" value="1"/>
</dbReference>
<feature type="region of interest" description="Disordered" evidence="1">
    <location>
        <begin position="333"/>
        <end position="353"/>
    </location>
</feature>